<proteinExistence type="predicted"/>
<evidence type="ECO:0000313" key="5">
    <source>
        <dbReference type="Proteomes" id="UP000324800"/>
    </source>
</evidence>
<dbReference type="AlphaFoldDB" id="A0A5J4VWB5"/>
<dbReference type="SUPFAM" id="SSF52058">
    <property type="entry name" value="L domain-like"/>
    <property type="match status" value="1"/>
</dbReference>
<dbReference type="PANTHER" id="PTHR48051">
    <property type="match status" value="1"/>
</dbReference>
<feature type="compositionally biased region" description="Basic and acidic residues" evidence="3">
    <location>
        <begin position="424"/>
        <end position="438"/>
    </location>
</feature>
<dbReference type="EMBL" id="SNRW01004663">
    <property type="protein sequence ID" value="KAA6386760.1"/>
    <property type="molecule type" value="Genomic_DNA"/>
</dbReference>
<feature type="compositionally biased region" description="Low complexity" evidence="3">
    <location>
        <begin position="452"/>
        <end position="477"/>
    </location>
</feature>
<feature type="compositionally biased region" description="Acidic residues" evidence="3">
    <location>
        <begin position="293"/>
        <end position="305"/>
    </location>
</feature>
<keyword evidence="2" id="KW-0677">Repeat</keyword>
<evidence type="ECO:0000256" key="1">
    <source>
        <dbReference type="ARBA" id="ARBA00022614"/>
    </source>
</evidence>
<dbReference type="SUPFAM" id="SSF52075">
    <property type="entry name" value="Outer arm dynein light chain 1"/>
    <property type="match status" value="1"/>
</dbReference>
<reference evidence="4 5" key="1">
    <citation type="submission" date="2019-03" db="EMBL/GenBank/DDBJ databases">
        <title>Single cell metagenomics reveals metabolic interactions within the superorganism composed of flagellate Streblomastix strix and complex community of Bacteroidetes bacteria on its surface.</title>
        <authorList>
            <person name="Treitli S.C."/>
            <person name="Kolisko M."/>
            <person name="Husnik F."/>
            <person name="Keeling P."/>
            <person name="Hampl V."/>
        </authorList>
    </citation>
    <scope>NUCLEOTIDE SEQUENCE [LARGE SCALE GENOMIC DNA]</scope>
    <source>
        <strain evidence="4">ST1C</strain>
    </source>
</reference>
<dbReference type="SMART" id="SM00369">
    <property type="entry name" value="LRR_TYP"/>
    <property type="match status" value="6"/>
</dbReference>
<protein>
    <submittedName>
        <fullName evidence="4">Uncharacterized protein</fullName>
    </submittedName>
</protein>
<evidence type="ECO:0000313" key="4">
    <source>
        <dbReference type="EMBL" id="KAA6386760.1"/>
    </source>
</evidence>
<organism evidence="4 5">
    <name type="scientific">Streblomastix strix</name>
    <dbReference type="NCBI Taxonomy" id="222440"/>
    <lineage>
        <taxon>Eukaryota</taxon>
        <taxon>Metamonada</taxon>
        <taxon>Preaxostyla</taxon>
        <taxon>Oxymonadida</taxon>
        <taxon>Streblomastigidae</taxon>
        <taxon>Streblomastix</taxon>
    </lineage>
</organism>
<dbReference type="InterPro" id="IPR003591">
    <property type="entry name" value="Leu-rich_rpt_typical-subtyp"/>
</dbReference>
<feature type="region of interest" description="Disordered" evidence="3">
    <location>
        <begin position="420"/>
        <end position="478"/>
    </location>
</feature>
<dbReference type="PANTHER" id="PTHR48051:SF1">
    <property type="entry name" value="RAS SUPPRESSOR PROTEIN 1"/>
    <property type="match status" value="1"/>
</dbReference>
<sequence>MKVENMEPGEQQDLNLNIEKISKTNARVLEVGSASILQIHPLNFVVPELRILNASSNLLRFMPQHLAQLKNIINIDLSNNLIETIPHSIFPKLQDLHLYQNKLVTIPHDLGILLLTLPPINNPFLIRLEAEQNHIKSIIHPIIAPKLSIISLWSNDFTSFSLPPNSNLSGLDFLDLRINRIRRLPRQTFQCFSSIHSLYLTHNEIALIPYDISTLTPQLHDLWVGENALLTFPPSLSQLTELQTVFAAFNHIRHCPPLTIQNKQIQHLKKKDITTSSQQLNPHQQHDQQNSTTEDDDEADVDNEDNNSHQSPSPPPSITPQTINVRINLTCNLLRQMPEISSDIESFAADRNKITGIAAPFPKRRSLLSFLSLRFNRLRAVPPSLFRCRSISILFLSGNQLQSIDSEDIEWMSKDNRITQSDNIIERQERDQKKERNQNKNGNELNKKISHIPPQSSITTTNSPPIISPITTPSSSPDNQILLSQSPLTNFANPALAITTISSNALQNFTAYPDLIFHLIELKFYLDGYSLCLHQKDLFQVAIELKNCHVRVILLMLLEQHKKPRN</sequence>
<dbReference type="Pfam" id="PF13855">
    <property type="entry name" value="LRR_8"/>
    <property type="match status" value="1"/>
</dbReference>
<dbReference type="GO" id="GO:0005737">
    <property type="term" value="C:cytoplasm"/>
    <property type="evidence" value="ECO:0007669"/>
    <property type="project" value="TreeGrafter"/>
</dbReference>
<dbReference type="Gene3D" id="3.80.10.10">
    <property type="entry name" value="Ribonuclease Inhibitor"/>
    <property type="match status" value="3"/>
</dbReference>
<dbReference type="Proteomes" id="UP000324800">
    <property type="component" value="Unassembled WGS sequence"/>
</dbReference>
<dbReference type="InterPro" id="IPR001611">
    <property type="entry name" value="Leu-rich_rpt"/>
</dbReference>
<dbReference type="InterPro" id="IPR032675">
    <property type="entry name" value="LRR_dom_sf"/>
</dbReference>
<accession>A0A5J4VWB5</accession>
<comment type="caution">
    <text evidence="4">The sequence shown here is derived from an EMBL/GenBank/DDBJ whole genome shotgun (WGS) entry which is preliminary data.</text>
</comment>
<feature type="region of interest" description="Disordered" evidence="3">
    <location>
        <begin position="269"/>
        <end position="322"/>
    </location>
</feature>
<dbReference type="InterPro" id="IPR050216">
    <property type="entry name" value="LRR_domain-containing"/>
</dbReference>
<gene>
    <name evidence="4" type="ORF">EZS28_017713</name>
</gene>
<evidence type="ECO:0000256" key="3">
    <source>
        <dbReference type="SAM" id="MobiDB-lite"/>
    </source>
</evidence>
<evidence type="ECO:0000256" key="2">
    <source>
        <dbReference type="ARBA" id="ARBA00022737"/>
    </source>
</evidence>
<dbReference type="OrthoDB" id="1394818at2759"/>
<keyword evidence="1" id="KW-0433">Leucine-rich repeat</keyword>
<feature type="compositionally biased region" description="Low complexity" evidence="3">
    <location>
        <begin position="278"/>
        <end position="290"/>
    </location>
</feature>
<name>A0A5J4VWB5_9EUKA</name>